<protein>
    <submittedName>
        <fullName evidence="1">Uncharacterized protein</fullName>
    </submittedName>
</protein>
<dbReference type="HOGENOM" id="CLU_2859382_0_0_5"/>
<dbReference type="KEGG" id="paca:ID47_00255"/>
<gene>
    <name evidence="1" type="ORF">ID47_00255</name>
</gene>
<reference evidence="1 2" key="1">
    <citation type="submission" date="2014-07" db="EMBL/GenBank/DDBJ databases">
        <title>Comparative genomic insights into amoeba endosymbionts belonging to the families of Holosporaceae and Candidatus Midichloriaceae within Rickettsiales.</title>
        <authorList>
            <person name="Wang Z."/>
            <person name="Wu M."/>
        </authorList>
    </citation>
    <scope>NUCLEOTIDE SEQUENCE [LARGE SCALE GENOMIC DNA]</scope>
    <source>
        <strain evidence="1">PRA3</strain>
    </source>
</reference>
<evidence type="ECO:0000313" key="1">
    <source>
        <dbReference type="EMBL" id="AIK95525.1"/>
    </source>
</evidence>
<accession>A0A077AXS6</accession>
<name>A0A077AXS6_9PROT</name>
<dbReference type="Proteomes" id="UP000028926">
    <property type="component" value="Chromosome"/>
</dbReference>
<dbReference type="AlphaFoldDB" id="A0A077AXS6"/>
<evidence type="ECO:0000313" key="2">
    <source>
        <dbReference type="Proteomes" id="UP000028926"/>
    </source>
</evidence>
<organism evidence="1 2">
    <name type="scientific">Candidatus Odyssella acanthamoebae</name>
    <dbReference type="NCBI Taxonomy" id="91604"/>
    <lineage>
        <taxon>Bacteria</taxon>
        <taxon>Pseudomonadati</taxon>
        <taxon>Pseudomonadota</taxon>
        <taxon>Alphaproteobacteria</taxon>
        <taxon>Holosporales</taxon>
        <taxon>Candidatus Paracaedibacteraceae</taxon>
        <taxon>Candidatus Odyssella</taxon>
    </lineage>
</organism>
<dbReference type="EMBL" id="CP008941">
    <property type="protein sequence ID" value="AIK95525.1"/>
    <property type="molecule type" value="Genomic_DNA"/>
</dbReference>
<sequence length="64" mass="7360">MFIPTLVMAITANVCPVEKDISCCMDCEARFIICKKNSDSLSEEMDCLRYKRDCQDKCNKSKKD</sequence>
<keyword evidence="2" id="KW-1185">Reference proteome</keyword>
<proteinExistence type="predicted"/>